<dbReference type="RefSeq" id="WP_309152574.1">
    <property type="nucleotide sequence ID" value="NZ_CP133568.1"/>
</dbReference>
<proteinExistence type="predicted"/>
<gene>
    <name evidence="1" type="ORF">RDV84_04190</name>
</gene>
<evidence type="ECO:0000313" key="2">
    <source>
        <dbReference type="Proteomes" id="UP001229313"/>
    </source>
</evidence>
<organism evidence="1 2">
    <name type="scientific">Lysobacter yananisis</name>
    <dbReference type="NCBI Taxonomy" id="1003114"/>
    <lineage>
        <taxon>Bacteria</taxon>
        <taxon>Pseudomonadati</taxon>
        <taxon>Pseudomonadota</taxon>
        <taxon>Gammaproteobacteria</taxon>
        <taxon>Lysobacterales</taxon>
        <taxon>Lysobacteraceae</taxon>
        <taxon>Lysobacter</taxon>
    </lineage>
</organism>
<protein>
    <submittedName>
        <fullName evidence="1">Uncharacterized protein</fullName>
    </submittedName>
</protein>
<sequence>MNPRRWLLLAGFALLAMAAVWWFGQQYGDEARAFLRGLRRIV</sequence>
<dbReference type="EMBL" id="CP133568">
    <property type="protein sequence ID" value="WMT04059.1"/>
    <property type="molecule type" value="Genomic_DNA"/>
</dbReference>
<name>A0ABY9PCG4_9GAMM</name>
<keyword evidence="2" id="KW-1185">Reference proteome</keyword>
<dbReference type="Proteomes" id="UP001229313">
    <property type="component" value="Chromosome"/>
</dbReference>
<accession>A0ABY9PCG4</accession>
<reference evidence="1 2" key="1">
    <citation type="submission" date="2023-08" db="EMBL/GenBank/DDBJ databases">
        <title>The whole genome sequence of Lysobacter yananisis.</title>
        <authorList>
            <person name="Sun H."/>
        </authorList>
    </citation>
    <scope>NUCLEOTIDE SEQUENCE [LARGE SCALE GENOMIC DNA]</scope>
    <source>
        <strain evidence="1 2">SNNU513</strain>
    </source>
</reference>
<evidence type="ECO:0000313" key="1">
    <source>
        <dbReference type="EMBL" id="WMT04059.1"/>
    </source>
</evidence>